<accession>T1CER2</accession>
<gene>
    <name evidence="1" type="ORF">B1A_01288</name>
</gene>
<name>T1CER2_9ZZZZ</name>
<reference evidence="1" key="1">
    <citation type="submission" date="2013-08" db="EMBL/GenBank/DDBJ databases">
        <authorList>
            <person name="Mendez C."/>
            <person name="Richter M."/>
            <person name="Ferrer M."/>
            <person name="Sanchez J."/>
        </authorList>
    </citation>
    <scope>NUCLEOTIDE SEQUENCE</scope>
</reference>
<reference evidence="1" key="2">
    <citation type="journal article" date="2014" name="ISME J.">
        <title>Microbial stratification in low pH oxic and suboxic macroscopic growths along an acid mine drainage.</title>
        <authorList>
            <person name="Mendez-Garcia C."/>
            <person name="Mesa V."/>
            <person name="Sprenger R.R."/>
            <person name="Richter M."/>
            <person name="Diez M.S."/>
            <person name="Solano J."/>
            <person name="Bargiela R."/>
            <person name="Golyshina O.V."/>
            <person name="Manteca A."/>
            <person name="Ramos J.L."/>
            <person name="Gallego J.R."/>
            <person name="Llorente I."/>
            <person name="Martins Dos Santos V.A."/>
            <person name="Jensen O.N."/>
            <person name="Pelaez A.I."/>
            <person name="Sanchez J."/>
            <person name="Ferrer M."/>
        </authorList>
    </citation>
    <scope>NUCLEOTIDE SEQUENCE</scope>
</reference>
<dbReference type="InterPro" id="IPR002591">
    <property type="entry name" value="Phosphodiest/P_Trfase"/>
</dbReference>
<organism evidence="1">
    <name type="scientific">mine drainage metagenome</name>
    <dbReference type="NCBI Taxonomy" id="410659"/>
    <lineage>
        <taxon>unclassified sequences</taxon>
        <taxon>metagenomes</taxon>
        <taxon>ecological metagenomes</taxon>
    </lineage>
</organism>
<dbReference type="GO" id="GO:0016740">
    <property type="term" value="F:transferase activity"/>
    <property type="evidence" value="ECO:0007669"/>
    <property type="project" value="UniProtKB-KW"/>
</dbReference>
<evidence type="ECO:0000313" key="1">
    <source>
        <dbReference type="EMBL" id="EQD80058.1"/>
    </source>
</evidence>
<dbReference type="Pfam" id="PF01663">
    <property type="entry name" value="Phosphodiest"/>
    <property type="match status" value="1"/>
</dbReference>
<comment type="caution">
    <text evidence="1">The sequence shown here is derived from an EMBL/GenBank/DDBJ whole genome shotgun (WGS) entry which is preliminary data.</text>
</comment>
<dbReference type="AlphaFoldDB" id="T1CER2"/>
<sequence>MIAEVGGLLAEGAPFVYCYYEGLDSVAHEYGFGGYYEAELRVVDYFLGLLIDLLPSGASLVLTADHGQVEVVGPPIVLDSWN</sequence>
<dbReference type="Gene3D" id="3.40.720.10">
    <property type="entry name" value="Alkaline Phosphatase, subunit A"/>
    <property type="match status" value="1"/>
</dbReference>
<keyword evidence="1" id="KW-0808">Transferase</keyword>
<dbReference type="EMBL" id="AUZX01000980">
    <property type="protein sequence ID" value="EQD80058.1"/>
    <property type="molecule type" value="Genomic_DNA"/>
</dbReference>
<protein>
    <submittedName>
        <fullName evidence="1">Type I phosphodiesterase/nucleotide pyrophosphatase/phosphate transferase</fullName>
    </submittedName>
</protein>
<dbReference type="InterPro" id="IPR017850">
    <property type="entry name" value="Alkaline_phosphatase_core_sf"/>
</dbReference>
<proteinExistence type="predicted"/>
<dbReference type="SUPFAM" id="SSF53649">
    <property type="entry name" value="Alkaline phosphatase-like"/>
    <property type="match status" value="1"/>
</dbReference>